<evidence type="ECO:0000256" key="1">
    <source>
        <dbReference type="ARBA" id="ARBA00023015"/>
    </source>
</evidence>
<proteinExistence type="predicted"/>
<evidence type="ECO:0000313" key="6">
    <source>
        <dbReference type="EMBL" id="VTQ83689.1"/>
    </source>
</evidence>
<dbReference type="AlphaFoldDB" id="A0A4U9QYP5"/>
<gene>
    <name evidence="6" type="primary">yvdT_2</name>
    <name evidence="6" type="ORF">NCTC503_00400</name>
</gene>
<keyword evidence="7" id="KW-1185">Reference proteome</keyword>
<reference evidence="6 7" key="1">
    <citation type="submission" date="2019-05" db="EMBL/GenBank/DDBJ databases">
        <authorList>
            <consortium name="Pathogen Informatics"/>
        </authorList>
    </citation>
    <scope>NUCLEOTIDE SEQUENCE [LARGE SCALE GENOMIC DNA]</scope>
    <source>
        <strain evidence="6 7">NCTC503</strain>
    </source>
</reference>
<organism evidence="6 7">
    <name type="scientific">Hathewaya histolytica</name>
    <name type="common">Clostridium histolyticum</name>
    <dbReference type="NCBI Taxonomy" id="1498"/>
    <lineage>
        <taxon>Bacteria</taxon>
        <taxon>Bacillati</taxon>
        <taxon>Bacillota</taxon>
        <taxon>Clostridia</taxon>
        <taxon>Eubacteriales</taxon>
        <taxon>Clostridiaceae</taxon>
        <taxon>Hathewaya</taxon>
    </lineage>
</organism>
<protein>
    <submittedName>
        <fullName evidence="6">TetR/AcrR family transcriptional regulator, acrAB operon repressor</fullName>
    </submittedName>
</protein>
<accession>A0A4U9QYP5</accession>
<dbReference type="InterPro" id="IPR001647">
    <property type="entry name" value="HTH_TetR"/>
</dbReference>
<dbReference type="OrthoDB" id="6430772at2"/>
<dbReference type="KEGG" id="hhw:NCTC503_00400"/>
<keyword evidence="3" id="KW-0804">Transcription</keyword>
<evidence type="ECO:0000256" key="2">
    <source>
        <dbReference type="ARBA" id="ARBA00023125"/>
    </source>
</evidence>
<sequence length="185" mass="21321">MDNNMGNQYKILESAERLIIKKGVENTSLSDIAKEVGISKGTLYYYYSSKNELINDIADKYFLEIGHNINVALENLDKKSNPIDVVQKMFKEILDSKEKGRLHLCLIQEAITNNDELKEKFNKEYIKWKIIIKEGLKLIFHNQDFDYGVIANIIVAALEGFMIQNIIEINNVSIDSVIEYVLKNK</sequence>
<dbReference type="PROSITE" id="PS50977">
    <property type="entry name" value="HTH_TETR_2"/>
    <property type="match status" value="1"/>
</dbReference>
<evidence type="ECO:0000313" key="7">
    <source>
        <dbReference type="Proteomes" id="UP000308489"/>
    </source>
</evidence>
<evidence type="ECO:0000256" key="3">
    <source>
        <dbReference type="ARBA" id="ARBA00023163"/>
    </source>
</evidence>
<evidence type="ECO:0000259" key="5">
    <source>
        <dbReference type="PROSITE" id="PS50977"/>
    </source>
</evidence>
<name>A0A4U9QYP5_HATHI</name>
<evidence type="ECO:0000256" key="4">
    <source>
        <dbReference type="PROSITE-ProRule" id="PRU00335"/>
    </source>
</evidence>
<dbReference type="Proteomes" id="UP000308489">
    <property type="component" value="Chromosome 1"/>
</dbReference>
<dbReference type="GO" id="GO:0003677">
    <property type="term" value="F:DNA binding"/>
    <property type="evidence" value="ECO:0007669"/>
    <property type="project" value="UniProtKB-UniRule"/>
</dbReference>
<dbReference type="Gene3D" id="1.10.357.10">
    <property type="entry name" value="Tetracycline Repressor, domain 2"/>
    <property type="match status" value="1"/>
</dbReference>
<dbReference type="PANTHER" id="PTHR47506">
    <property type="entry name" value="TRANSCRIPTIONAL REGULATORY PROTEIN"/>
    <property type="match status" value="1"/>
</dbReference>
<dbReference type="PANTHER" id="PTHR47506:SF1">
    <property type="entry name" value="HTH-TYPE TRANSCRIPTIONAL REGULATOR YJDC"/>
    <property type="match status" value="1"/>
</dbReference>
<feature type="DNA-binding region" description="H-T-H motif" evidence="4">
    <location>
        <begin position="28"/>
        <end position="47"/>
    </location>
</feature>
<keyword evidence="2 4" id="KW-0238">DNA-binding</keyword>
<dbReference type="EMBL" id="LR590481">
    <property type="protein sequence ID" value="VTQ83689.1"/>
    <property type="molecule type" value="Genomic_DNA"/>
</dbReference>
<dbReference type="PRINTS" id="PR00455">
    <property type="entry name" value="HTHTETR"/>
</dbReference>
<dbReference type="SUPFAM" id="SSF46689">
    <property type="entry name" value="Homeodomain-like"/>
    <property type="match status" value="1"/>
</dbReference>
<feature type="domain" description="HTH tetR-type" evidence="5">
    <location>
        <begin position="5"/>
        <end position="65"/>
    </location>
</feature>
<keyword evidence="1" id="KW-0805">Transcription regulation</keyword>
<dbReference type="InterPro" id="IPR009057">
    <property type="entry name" value="Homeodomain-like_sf"/>
</dbReference>
<dbReference type="RefSeq" id="WP_138209204.1">
    <property type="nucleotide sequence ID" value="NZ_CBCRUQ010000008.1"/>
</dbReference>
<dbReference type="Pfam" id="PF00440">
    <property type="entry name" value="TetR_N"/>
    <property type="match status" value="1"/>
</dbReference>